<dbReference type="Gene3D" id="2.160.20.80">
    <property type="entry name" value="E3 ubiquitin-protein ligase SopA"/>
    <property type="match status" value="1"/>
</dbReference>
<evidence type="ECO:0000313" key="2">
    <source>
        <dbReference type="EMBL" id="NHN26690.1"/>
    </source>
</evidence>
<evidence type="ECO:0000256" key="1">
    <source>
        <dbReference type="SAM" id="Phobius"/>
    </source>
</evidence>
<organism evidence="2 3">
    <name type="scientific">Flavobacterium jejuense</name>
    <dbReference type="NCBI Taxonomy" id="1544455"/>
    <lineage>
        <taxon>Bacteria</taxon>
        <taxon>Pseudomonadati</taxon>
        <taxon>Bacteroidota</taxon>
        <taxon>Flavobacteriia</taxon>
        <taxon>Flavobacteriales</taxon>
        <taxon>Flavobacteriaceae</taxon>
        <taxon>Flavobacterium</taxon>
    </lineage>
</organism>
<keyword evidence="1" id="KW-0472">Membrane</keyword>
<proteinExistence type="predicted"/>
<feature type="transmembrane region" description="Helical" evidence="1">
    <location>
        <begin position="404"/>
        <end position="422"/>
    </location>
</feature>
<evidence type="ECO:0000313" key="3">
    <source>
        <dbReference type="Proteomes" id="UP000817854"/>
    </source>
</evidence>
<name>A0ABX0IS56_9FLAO</name>
<keyword evidence="1" id="KW-0812">Transmembrane</keyword>
<keyword evidence="3" id="KW-1185">Reference proteome</keyword>
<evidence type="ECO:0008006" key="4">
    <source>
        <dbReference type="Google" id="ProtNLM"/>
    </source>
</evidence>
<protein>
    <recommendedName>
        <fullName evidence="4">Pentapeptide repeat-containing protein</fullName>
    </recommendedName>
</protein>
<comment type="caution">
    <text evidence="2">The sequence shown here is derived from an EMBL/GenBank/DDBJ whole genome shotgun (WGS) entry which is preliminary data.</text>
</comment>
<feature type="transmembrane region" description="Helical" evidence="1">
    <location>
        <begin position="464"/>
        <end position="482"/>
    </location>
</feature>
<dbReference type="Pfam" id="PF13576">
    <property type="entry name" value="Pentapeptide_3"/>
    <property type="match status" value="1"/>
</dbReference>
<sequence>MTADERQNFLELINSGKSIIGYTFDFFKEENIIDESLITTNLIHFKDCIFNKNELVFQGLNNKNLSISFQHCEFNCEINFYNCKIKNLMFFDIKKITKIDIRTLGNDFCEFDTFSFINGFSENPIYKLNGDISIRKCIFKNLRIEKIKQINGSFSFIYNITDKAISDDYIEWKFNDCQLSFANFTNNRFDKKVSFRNVFFYNNVLINNKNEIEPNKGHPLFLNNYFENVSFTNSQFIKLSEFISCHFNSRADFSNLKNHEDGILLFSDCDFNGVTYFNDCVLNILNFSQCSFKKTTSFNNSKLNKLFFIQVKFDNVAYFDYTQINSLLNNSYLQSNQIRYWKITIRTIKQELQKTENRIDYNRFKSYEMATYFKELSWKNNFMDKSILYMTKLSTDFGNSWTKALIFTLLIALFFFSIFFISENYNNSFDIGNWQDFAKGYIRFFLITDFYSPLEEGRTYIKSFWSWIPFIFGKIFIAFGIYEMIQSFRKFKV</sequence>
<reference evidence="2 3" key="2">
    <citation type="submission" date="2019-05" db="EMBL/GenBank/DDBJ databases">
        <authorList>
            <person name="Lianzixin W."/>
        </authorList>
    </citation>
    <scope>NUCLEOTIDE SEQUENCE [LARGE SCALE GENOMIC DNA]</scope>
    <source>
        <strain evidence="2 3">EC11</strain>
    </source>
</reference>
<reference evidence="2 3" key="3">
    <citation type="submission" date="2020-02" db="EMBL/GenBank/DDBJ databases">
        <title>Flavobacterium profundi sp. nov., isolated from a deep-sea seamount.</title>
        <authorList>
            <person name="Zhang D.-C."/>
        </authorList>
    </citation>
    <scope>NUCLEOTIDE SEQUENCE [LARGE SCALE GENOMIC DNA]</scope>
    <source>
        <strain evidence="2 3">EC11</strain>
    </source>
</reference>
<dbReference type="Proteomes" id="UP000817854">
    <property type="component" value="Unassembled WGS sequence"/>
</dbReference>
<dbReference type="InterPro" id="IPR001646">
    <property type="entry name" value="5peptide_repeat"/>
</dbReference>
<dbReference type="RefSeq" id="WP_140963002.1">
    <property type="nucleotide sequence ID" value="NZ_VEVQ02000008.1"/>
</dbReference>
<keyword evidence="1" id="KW-1133">Transmembrane helix</keyword>
<gene>
    <name evidence="2" type="ORF">FIA58_013475</name>
</gene>
<reference evidence="3" key="1">
    <citation type="submission" date="2019-05" db="EMBL/GenBank/DDBJ databases">
        <title>Flavobacterium profundi sp. nov., isolated from a deep-sea seamount.</title>
        <authorList>
            <person name="Zhang D.-C."/>
        </authorList>
    </citation>
    <scope>NUCLEOTIDE SEQUENCE [LARGE SCALE GENOMIC DNA]</scope>
    <source>
        <strain evidence="3">EC11</strain>
    </source>
</reference>
<dbReference type="EMBL" id="VEVQ02000008">
    <property type="protein sequence ID" value="NHN26690.1"/>
    <property type="molecule type" value="Genomic_DNA"/>
</dbReference>
<accession>A0ABX0IS56</accession>